<dbReference type="RefSeq" id="WP_175422458.1">
    <property type="nucleotide sequence ID" value="NZ_MDCJ01000002.1"/>
</dbReference>
<evidence type="ECO:0000256" key="1">
    <source>
        <dbReference type="SAM" id="Phobius"/>
    </source>
</evidence>
<protein>
    <submittedName>
        <fullName evidence="2">Uncharacterized protein</fullName>
    </submittedName>
</protein>
<comment type="caution">
    <text evidence="2">The sequence shown here is derived from an EMBL/GenBank/DDBJ whole genome shotgun (WGS) entry which is preliminary data.</text>
</comment>
<evidence type="ECO:0000313" key="3">
    <source>
        <dbReference type="EMBL" id="ODS10349.1"/>
    </source>
</evidence>
<keyword evidence="1" id="KW-0812">Transmembrane</keyword>
<dbReference type="Proteomes" id="UP000095131">
    <property type="component" value="Unassembled WGS sequence"/>
</dbReference>
<keyword evidence="1" id="KW-0472">Membrane</keyword>
<evidence type="ECO:0000313" key="2">
    <source>
        <dbReference type="EMBL" id="ODS05216.1"/>
    </source>
</evidence>
<gene>
    <name evidence="3" type="ORF">VSF3289_00604</name>
    <name evidence="4" type="ORF">VSF3289_02906</name>
    <name evidence="2" type="ORF">VSF3289_04357</name>
</gene>
<dbReference type="AlphaFoldDB" id="A0A1E3WHD8"/>
<evidence type="ECO:0000313" key="4">
    <source>
        <dbReference type="EMBL" id="ODS12581.1"/>
    </source>
</evidence>
<dbReference type="PATRIC" id="fig|45658.8.peg.2876"/>
<keyword evidence="1" id="KW-1133">Transmembrane helix</keyword>
<proteinExistence type="predicted"/>
<organism evidence="2 5">
    <name type="scientific">Vibrio scophthalmi</name>
    <dbReference type="NCBI Taxonomy" id="45658"/>
    <lineage>
        <taxon>Bacteria</taxon>
        <taxon>Pseudomonadati</taxon>
        <taxon>Pseudomonadota</taxon>
        <taxon>Gammaproteobacteria</taxon>
        <taxon>Vibrionales</taxon>
        <taxon>Vibrionaceae</taxon>
        <taxon>Vibrio</taxon>
    </lineage>
</organism>
<dbReference type="EMBL" id="MDCJ01000002">
    <property type="protein sequence ID" value="ODS10349.1"/>
    <property type="molecule type" value="Genomic_DNA"/>
</dbReference>
<dbReference type="EMBL" id="MDCJ01000002">
    <property type="protein sequence ID" value="ODS12581.1"/>
    <property type="molecule type" value="Genomic_DNA"/>
</dbReference>
<sequence>MFGLNKSQWMVVGVTVVIVLVVMAVIANVDALEKPRKSLGLDKGLI</sequence>
<name>A0A1E3WHD8_9VIBR</name>
<reference evidence="2 5" key="1">
    <citation type="submission" date="2016-08" db="EMBL/GenBank/DDBJ databases">
        <title>Genome sequencing of Vibrio scophthalmi strain FP3289, an isolated from Paralichthys olivaceus.</title>
        <authorList>
            <person name="Han H.-J."/>
        </authorList>
    </citation>
    <scope>NUCLEOTIDE SEQUENCE [LARGE SCALE GENOMIC DNA]</scope>
    <source>
        <strain evidence="2 5">FP3289</strain>
    </source>
</reference>
<evidence type="ECO:0000313" key="5">
    <source>
        <dbReference type="Proteomes" id="UP000095131"/>
    </source>
</evidence>
<accession>A0A1E3WHD8</accession>
<feature type="transmembrane region" description="Helical" evidence="1">
    <location>
        <begin position="6"/>
        <end position="29"/>
    </location>
</feature>
<dbReference type="EMBL" id="MDCJ01000007">
    <property type="protein sequence ID" value="ODS05216.1"/>
    <property type="molecule type" value="Genomic_DNA"/>
</dbReference>